<dbReference type="PANTHER" id="PTHR43685">
    <property type="entry name" value="GLYCOSYLTRANSFERASE"/>
    <property type="match status" value="1"/>
</dbReference>
<reference evidence="2" key="1">
    <citation type="submission" date="2023-03" db="EMBL/GenBank/DDBJ databases">
        <title>Edaphobacter sp.</title>
        <authorList>
            <person name="Huber K.J."/>
            <person name="Papendorf J."/>
            <person name="Pilke C."/>
            <person name="Bunk B."/>
            <person name="Sproeer C."/>
            <person name="Pester M."/>
        </authorList>
    </citation>
    <scope>NUCLEOTIDE SEQUENCE</scope>
    <source>
        <strain evidence="2">DSM 110680</strain>
    </source>
</reference>
<keyword evidence="2" id="KW-0328">Glycosyltransferase</keyword>
<evidence type="ECO:0000313" key="2">
    <source>
        <dbReference type="EMBL" id="XBH15603.1"/>
    </source>
</evidence>
<organism evidence="2">
    <name type="scientific">Telmatobacter sp. DSM 110680</name>
    <dbReference type="NCBI Taxonomy" id="3036704"/>
    <lineage>
        <taxon>Bacteria</taxon>
        <taxon>Pseudomonadati</taxon>
        <taxon>Acidobacteriota</taxon>
        <taxon>Terriglobia</taxon>
        <taxon>Terriglobales</taxon>
        <taxon>Acidobacteriaceae</taxon>
        <taxon>Telmatobacter</taxon>
    </lineage>
</organism>
<keyword evidence="2" id="KW-0808">Transferase</keyword>
<dbReference type="InterPro" id="IPR029044">
    <property type="entry name" value="Nucleotide-diphossugar_trans"/>
</dbReference>
<gene>
    <name evidence="2" type="ORF">P8935_13595</name>
</gene>
<dbReference type="RefSeq" id="WP_348260836.1">
    <property type="nucleotide sequence ID" value="NZ_CP121196.1"/>
</dbReference>
<dbReference type="Gene3D" id="3.90.550.10">
    <property type="entry name" value="Spore Coat Polysaccharide Biosynthesis Protein SpsA, Chain A"/>
    <property type="match status" value="1"/>
</dbReference>
<dbReference type="CDD" id="cd00761">
    <property type="entry name" value="Glyco_tranf_GTA_type"/>
    <property type="match status" value="1"/>
</dbReference>
<dbReference type="InterPro" id="IPR050834">
    <property type="entry name" value="Glycosyltransf_2"/>
</dbReference>
<dbReference type="PANTHER" id="PTHR43685:SF2">
    <property type="entry name" value="GLYCOSYLTRANSFERASE 2-LIKE DOMAIN-CONTAINING PROTEIN"/>
    <property type="match status" value="1"/>
</dbReference>
<dbReference type="InterPro" id="IPR001173">
    <property type="entry name" value="Glyco_trans_2-like"/>
</dbReference>
<dbReference type="EMBL" id="CP121196">
    <property type="protein sequence ID" value="XBH15603.1"/>
    <property type="molecule type" value="Genomic_DNA"/>
</dbReference>
<dbReference type="Gene3D" id="3.90.550.20">
    <property type="match status" value="1"/>
</dbReference>
<dbReference type="SUPFAM" id="SSF53448">
    <property type="entry name" value="Nucleotide-diphospho-sugar transferases"/>
    <property type="match status" value="2"/>
</dbReference>
<accession>A0AAU7DEB0</accession>
<evidence type="ECO:0000259" key="1">
    <source>
        <dbReference type="Pfam" id="PF00535"/>
    </source>
</evidence>
<dbReference type="EC" id="2.4.-.-" evidence="2"/>
<name>A0AAU7DEB0_9BACT</name>
<dbReference type="AlphaFoldDB" id="A0AAU7DEB0"/>
<dbReference type="InterPro" id="IPR007577">
    <property type="entry name" value="GlycoTrfase_DXD_sugar-bd_CS"/>
</dbReference>
<proteinExistence type="predicted"/>
<dbReference type="GO" id="GO:0016757">
    <property type="term" value="F:glycosyltransferase activity"/>
    <property type="evidence" value="ECO:0007669"/>
    <property type="project" value="UniProtKB-KW"/>
</dbReference>
<dbReference type="Pfam" id="PF00535">
    <property type="entry name" value="Glycos_transf_2"/>
    <property type="match status" value="1"/>
</dbReference>
<feature type="domain" description="Glycosyltransferase 2-like" evidence="1">
    <location>
        <begin position="285"/>
        <end position="388"/>
    </location>
</feature>
<protein>
    <submittedName>
        <fullName evidence="2">Glycosyltransferase</fullName>
        <ecNumber evidence="2">2.4.-.-</ecNumber>
    </submittedName>
</protein>
<dbReference type="Pfam" id="PF04488">
    <property type="entry name" value="Gly_transf_sug"/>
    <property type="match status" value="1"/>
</dbReference>
<sequence length="621" mass="72184">MIPKRIIQTGKVFPQSLRIKAMVSNLRLLNPDFEYVFFDDPAVETFIDTEFPQYRAVFDGFKFAIQRFDFFRYLVVYRFGGFYFDLDVLLAHSLSPLLEYESVFSFEGLTFSRYLRDRYNIDWEIGNYAFGAAAGHPFLLAVIENCIRAQADPDWAKPMLRDVPPLSKEEFFVLYTTGPGMVTRTLAEQAELGKTVKVLFPEDVCDLRSWNHFGEFGVHMMDATWRLNKGRLRRRLAGYLEIRRLRRLMEENRALGRTRKHNYLGNAEGKSESPRAGNSTIPLVSILIPAHNAENWIAETLRSAISQTWPNTEIIVVDDGSIDRTGEIARSFEEDGVRVFRQPNQGAAAARNTAYSLCHGDYIQWLDADDLLAPEKISKQMELVQGEDGKLTALSSEYGTFMYRTDRSQFNPSALWCCLTPVEWLIRKMGQNLYMQTATWLISRELSEAAGPWDSSLFCDDDGEYFCRVLMASDGVRFCPGARVYYRSFGFDSMSYVSNSPKKLEAHWRSMKLHIRYLRLMEDSDRVNTACLRYLRNWLICYYPEWSEIVKEVQQIAAELGEPLGTPTLSWKYSWMQKTFGWRVAKTAQRRLRRLRWLTEKRWERVLLALSRQPNLKDGWL</sequence>